<dbReference type="Proteomes" id="UP000236753">
    <property type="component" value="Unassembled WGS sequence"/>
</dbReference>
<reference evidence="2 3" key="1">
    <citation type="submission" date="2016-10" db="EMBL/GenBank/DDBJ databases">
        <authorList>
            <person name="de Groot N.N."/>
        </authorList>
    </citation>
    <scope>NUCLEOTIDE SEQUENCE [LARGE SCALE GENOMIC DNA]</scope>
    <source>
        <strain evidence="2 3">Nm13</strain>
    </source>
</reference>
<proteinExistence type="predicted"/>
<evidence type="ECO:0000313" key="3">
    <source>
        <dbReference type="Proteomes" id="UP000236753"/>
    </source>
</evidence>
<evidence type="ECO:0000256" key="1">
    <source>
        <dbReference type="SAM" id="SignalP"/>
    </source>
</evidence>
<sequence length="67" mass="7407">MLIKLNKIRISSIRRIALITAFFLSIGAAAVHAHTPHDMVRAFAASPNYASDKTMFLVTDGAYTGWR</sequence>
<dbReference type="OrthoDB" id="8551529at2"/>
<feature type="non-terminal residue" evidence="2">
    <location>
        <position position="67"/>
    </location>
</feature>
<dbReference type="AlphaFoldDB" id="A0A1H5YH24"/>
<organism evidence="2 3">
    <name type="scientific">Nitrosomonas ureae</name>
    <dbReference type="NCBI Taxonomy" id="44577"/>
    <lineage>
        <taxon>Bacteria</taxon>
        <taxon>Pseudomonadati</taxon>
        <taxon>Pseudomonadota</taxon>
        <taxon>Betaproteobacteria</taxon>
        <taxon>Nitrosomonadales</taxon>
        <taxon>Nitrosomonadaceae</taxon>
        <taxon>Nitrosomonas</taxon>
    </lineage>
</organism>
<gene>
    <name evidence="2" type="ORF">SAMN05216334_1591</name>
</gene>
<evidence type="ECO:0000313" key="2">
    <source>
        <dbReference type="EMBL" id="SEG23409.1"/>
    </source>
</evidence>
<feature type="signal peptide" evidence="1">
    <location>
        <begin position="1"/>
        <end position="33"/>
    </location>
</feature>
<accession>A0A1H5YH24</accession>
<name>A0A1H5YH24_9PROT</name>
<dbReference type="EMBL" id="FNUX01000059">
    <property type="protein sequence ID" value="SEG23409.1"/>
    <property type="molecule type" value="Genomic_DNA"/>
</dbReference>
<feature type="chain" id="PRO_5009290511" evidence="1">
    <location>
        <begin position="34"/>
        <end position="67"/>
    </location>
</feature>
<keyword evidence="1" id="KW-0732">Signal</keyword>
<dbReference type="RefSeq" id="WP_146059786.1">
    <property type="nucleotide sequence ID" value="NZ_FNUX01000059.1"/>
</dbReference>
<protein>
    <submittedName>
        <fullName evidence="2">Uncharacterized protein</fullName>
    </submittedName>
</protein>